<dbReference type="EMBL" id="CP118742">
    <property type="protein sequence ID" value="WEA58265.1"/>
    <property type="molecule type" value="Genomic_DNA"/>
</dbReference>
<organism evidence="1 2">
    <name type="scientific">Pediococcus pentosaceus</name>
    <dbReference type="NCBI Taxonomy" id="1255"/>
    <lineage>
        <taxon>Bacteria</taxon>
        <taxon>Bacillati</taxon>
        <taxon>Bacillota</taxon>
        <taxon>Bacilli</taxon>
        <taxon>Lactobacillales</taxon>
        <taxon>Lactobacillaceae</taxon>
        <taxon>Pediococcus</taxon>
    </lineage>
</organism>
<geneLocation type="plasmid" evidence="1 2">
    <name>unnamed3</name>
</geneLocation>
<dbReference type="AlphaFoldDB" id="A0ABD7X962"/>
<dbReference type="Proteomes" id="UP001214131">
    <property type="component" value="Plasmid unnamed3"/>
</dbReference>
<keyword evidence="1" id="KW-0614">Plasmid</keyword>
<sequence>MEEKIKYLIKAPELYYVYGCNDPVGRPEPSMKYRYITKIRTNSNGEFEYVLTDYLDKAASFTQETISTALKIFSDFKLKPIKLIIRSEECGEEICK</sequence>
<reference evidence="1 2" key="1">
    <citation type="submission" date="2023-02" db="EMBL/GenBank/DDBJ databases">
        <title>Comparative genomics and fermentation flavor characterization of five lactic acid bacteria reveal flavor biosynthesis metabolic pathways in fermented muskmelon puree.</title>
        <authorList>
            <person name="Yuan L."/>
            <person name="Li M."/>
            <person name="Xu X."/>
            <person name="Lao F."/>
            <person name="Wu J."/>
        </authorList>
    </citation>
    <scope>NUCLEOTIDE SEQUENCE [LARGE SCALE GENOMIC DNA]</scope>
    <source>
        <strain evidence="1 2">Ca-4</strain>
        <plasmid evidence="1 2">unnamed3</plasmid>
    </source>
</reference>
<evidence type="ECO:0000313" key="1">
    <source>
        <dbReference type="EMBL" id="WEA58265.1"/>
    </source>
</evidence>
<dbReference type="RefSeq" id="WP_275000714.1">
    <property type="nucleotide sequence ID" value="NZ_CP118742.1"/>
</dbReference>
<evidence type="ECO:0000313" key="2">
    <source>
        <dbReference type="Proteomes" id="UP001214131"/>
    </source>
</evidence>
<accession>A0ABD7X962</accession>
<gene>
    <name evidence="1" type="ORF">PWB86_09660</name>
</gene>
<proteinExistence type="predicted"/>
<name>A0ABD7X962_PEDPE</name>
<protein>
    <submittedName>
        <fullName evidence="1">Uncharacterized protein</fullName>
    </submittedName>
</protein>